<dbReference type="Proteomes" id="UP000054558">
    <property type="component" value="Unassembled WGS sequence"/>
</dbReference>
<feature type="region of interest" description="Disordered" evidence="1">
    <location>
        <begin position="39"/>
        <end position="62"/>
    </location>
</feature>
<sequence length="121" mass="13997">MALDEKGQRLKHAKLETELRYLEDLYTFAVKEQLLPAPSTGLRASRNSVHPKPDRQPVGKSGADTFPCALHAGLPWIRIEDQRGIYFREYEVVDQGQGYYRLPMSKFRADPLPVRSKQRWL</sequence>
<evidence type="ECO:0000256" key="1">
    <source>
        <dbReference type="SAM" id="MobiDB-lite"/>
    </source>
</evidence>
<dbReference type="EMBL" id="DF237135">
    <property type="protein sequence ID" value="GAQ84366.1"/>
    <property type="molecule type" value="Genomic_DNA"/>
</dbReference>
<evidence type="ECO:0000313" key="2">
    <source>
        <dbReference type="EMBL" id="GAQ84366.1"/>
    </source>
</evidence>
<evidence type="ECO:0000313" key="3">
    <source>
        <dbReference type="Proteomes" id="UP000054558"/>
    </source>
</evidence>
<accession>A0A1Y1I6M0</accession>
<organism evidence="2 3">
    <name type="scientific">Klebsormidium nitens</name>
    <name type="common">Green alga</name>
    <name type="synonym">Ulothrix nitens</name>
    <dbReference type="NCBI Taxonomy" id="105231"/>
    <lineage>
        <taxon>Eukaryota</taxon>
        <taxon>Viridiplantae</taxon>
        <taxon>Streptophyta</taxon>
        <taxon>Klebsormidiophyceae</taxon>
        <taxon>Klebsormidiales</taxon>
        <taxon>Klebsormidiaceae</taxon>
        <taxon>Klebsormidium</taxon>
    </lineage>
</organism>
<reference evidence="2 3" key="1">
    <citation type="journal article" date="2014" name="Nat. Commun.">
        <title>Klebsormidium flaccidum genome reveals primary factors for plant terrestrial adaptation.</title>
        <authorList>
            <person name="Hori K."/>
            <person name="Maruyama F."/>
            <person name="Fujisawa T."/>
            <person name="Togashi T."/>
            <person name="Yamamoto N."/>
            <person name="Seo M."/>
            <person name="Sato S."/>
            <person name="Yamada T."/>
            <person name="Mori H."/>
            <person name="Tajima N."/>
            <person name="Moriyama T."/>
            <person name="Ikeuchi M."/>
            <person name="Watanabe M."/>
            <person name="Wada H."/>
            <person name="Kobayashi K."/>
            <person name="Saito M."/>
            <person name="Masuda T."/>
            <person name="Sasaki-Sekimoto Y."/>
            <person name="Mashiguchi K."/>
            <person name="Awai K."/>
            <person name="Shimojima M."/>
            <person name="Masuda S."/>
            <person name="Iwai M."/>
            <person name="Nobusawa T."/>
            <person name="Narise T."/>
            <person name="Kondo S."/>
            <person name="Saito H."/>
            <person name="Sato R."/>
            <person name="Murakawa M."/>
            <person name="Ihara Y."/>
            <person name="Oshima-Yamada Y."/>
            <person name="Ohtaka K."/>
            <person name="Satoh M."/>
            <person name="Sonobe K."/>
            <person name="Ishii M."/>
            <person name="Ohtani R."/>
            <person name="Kanamori-Sato M."/>
            <person name="Honoki R."/>
            <person name="Miyazaki D."/>
            <person name="Mochizuki H."/>
            <person name="Umetsu J."/>
            <person name="Higashi K."/>
            <person name="Shibata D."/>
            <person name="Kamiya Y."/>
            <person name="Sato N."/>
            <person name="Nakamura Y."/>
            <person name="Tabata S."/>
            <person name="Ida S."/>
            <person name="Kurokawa K."/>
            <person name="Ohta H."/>
        </authorList>
    </citation>
    <scope>NUCLEOTIDE SEQUENCE [LARGE SCALE GENOMIC DNA]</scope>
    <source>
        <strain evidence="2 3">NIES-2285</strain>
    </source>
</reference>
<protein>
    <submittedName>
        <fullName evidence="2">Uncharacterized protein</fullName>
    </submittedName>
</protein>
<proteinExistence type="predicted"/>
<dbReference type="AlphaFoldDB" id="A0A1Y1I6M0"/>
<name>A0A1Y1I6M0_KLENI</name>
<keyword evidence="3" id="KW-1185">Reference proteome</keyword>
<gene>
    <name evidence="2" type="ORF">KFL_001860130</name>
</gene>